<dbReference type="AlphaFoldDB" id="M1DKC7"/>
<protein>
    <recommendedName>
        <fullName evidence="3">G-patch domain-containing protein</fullName>
    </recommendedName>
</protein>
<keyword evidence="5" id="KW-1185">Reference proteome</keyword>
<reference evidence="4" key="2">
    <citation type="submission" date="2015-06" db="UniProtKB">
        <authorList>
            <consortium name="EnsemblPlants"/>
        </authorList>
    </citation>
    <scope>IDENTIFICATION</scope>
    <source>
        <strain evidence="4">DM1-3 516 R44</strain>
    </source>
</reference>
<dbReference type="Gramene" id="PGSC0003DMT400090423">
    <property type="protein sequence ID" value="PGSC0003DMT400090423"/>
    <property type="gene ID" value="PGSC0003DMG400039994"/>
</dbReference>
<dbReference type="SMART" id="SM00443">
    <property type="entry name" value="G_patch"/>
    <property type="match status" value="1"/>
</dbReference>
<evidence type="ECO:0000313" key="4">
    <source>
        <dbReference type="EnsemblPlants" id="PGSC0003DMT400090423"/>
    </source>
</evidence>
<keyword evidence="1" id="KW-0175">Coiled coil</keyword>
<dbReference type="EnsemblPlants" id="PGSC0003DMT400090423">
    <property type="protein sequence ID" value="PGSC0003DMT400090423"/>
    <property type="gene ID" value="PGSC0003DMG400039994"/>
</dbReference>
<feature type="domain" description="G-patch" evidence="3">
    <location>
        <begin position="214"/>
        <end position="260"/>
    </location>
</feature>
<evidence type="ECO:0000256" key="2">
    <source>
        <dbReference type="SAM" id="MobiDB-lite"/>
    </source>
</evidence>
<dbReference type="HOGENOM" id="CLU_074244_0_0_1"/>
<organism evidence="4 5">
    <name type="scientific">Solanum tuberosum</name>
    <name type="common">Potato</name>
    <dbReference type="NCBI Taxonomy" id="4113"/>
    <lineage>
        <taxon>Eukaryota</taxon>
        <taxon>Viridiplantae</taxon>
        <taxon>Streptophyta</taxon>
        <taxon>Embryophyta</taxon>
        <taxon>Tracheophyta</taxon>
        <taxon>Spermatophyta</taxon>
        <taxon>Magnoliopsida</taxon>
        <taxon>eudicotyledons</taxon>
        <taxon>Gunneridae</taxon>
        <taxon>Pentapetalae</taxon>
        <taxon>asterids</taxon>
        <taxon>lamiids</taxon>
        <taxon>Solanales</taxon>
        <taxon>Solanaceae</taxon>
        <taxon>Solanoideae</taxon>
        <taxon>Solaneae</taxon>
        <taxon>Solanum</taxon>
    </lineage>
</organism>
<feature type="coiled-coil region" evidence="1">
    <location>
        <begin position="28"/>
        <end position="55"/>
    </location>
</feature>
<dbReference type="InParanoid" id="M1DKC7"/>
<dbReference type="PaxDb" id="4113-PGSC0003DMT400090423"/>
<dbReference type="InterPro" id="IPR000467">
    <property type="entry name" value="G_patch_dom"/>
</dbReference>
<evidence type="ECO:0000313" key="5">
    <source>
        <dbReference type="Proteomes" id="UP000011115"/>
    </source>
</evidence>
<dbReference type="GO" id="GO:0003676">
    <property type="term" value="F:nucleic acid binding"/>
    <property type="evidence" value="ECO:0007669"/>
    <property type="project" value="InterPro"/>
</dbReference>
<sequence length="325" mass="35946">MTDKDDFNAAANIMIPIENPEGSRNMTDIQNEEKMAHMEQELEILREELRKVRDLAKLSATTLLTFKTPIYFAKADLPNQPEQTQRAPTHGQVPPASPTAVRTVPDLSNRDPAIPTMQQILGAHVAAPYEPHVPPVYATGTPTFTMPDVVNVLYEVDQYEEMEKDARLKEDASINAQLQVTDELDEATFHTLEIMQAIRVNEETEPEDTKLSSAAKMVASEMLKYGYQPKSGLGPKSNGIVEPIQLKHQRGTNGLGYEPASGKDCHESSDTIFVPEQAMIPYQAGVDDIMEGIGNLFVAMAGEEEGINLNKLTIRDVEPGEILMN</sequence>
<name>M1DKC7_SOLTU</name>
<accession>M1DKC7</accession>
<feature type="region of interest" description="Disordered" evidence="2">
    <location>
        <begin position="80"/>
        <end position="99"/>
    </location>
</feature>
<proteinExistence type="predicted"/>
<dbReference type="PROSITE" id="PS50174">
    <property type="entry name" value="G_PATCH"/>
    <property type="match status" value="1"/>
</dbReference>
<reference evidence="5" key="1">
    <citation type="journal article" date="2011" name="Nature">
        <title>Genome sequence and analysis of the tuber crop potato.</title>
        <authorList>
            <consortium name="The Potato Genome Sequencing Consortium"/>
        </authorList>
    </citation>
    <scope>NUCLEOTIDE SEQUENCE [LARGE SCALE GENOMIC DNA]</scope>
    <source>
        <strain evidence="5">cv. DM1-3 516 R44</strain>
    </source>
</reference>
<evidence type="ECO:0000259" key="3">
    <source>
        <dbReference type="PROSITE" id="PS50174"/>
    </source>
</evidence>
<dbReference type="Proteomes" id="UP000011115">
    <property type="component" value="Unassembled WGS sequence"/>
</dbReference>
<dbReference type="Pfam" id="PF01585">
    <property type="entry name" value="G-patch"/>
    <property type="match status" value="1"/>
</dbReference>
<evidence type="ECO:0000256" key="1">
    <source>
        <dbReference type="SAM" id="Coils"/>
    </source>
</evidence>